<sequence>MQMVLHGVASPKTWGPGKDRGDKGVDTGGEAKESEGPKVDIGNGEETRRIKNSAVGVEVHGHGAFVHLVGGEGNCIRFVLGRSRKCTLGFLVRCEPGGNA</sequence>
<comment type="caution">
    <text evidence="2">The sequence shown here is derived from an EMBL/GenBank/DDBJ whole genome shotgun (WGS) entry which is preliminary data.</text>
</comment>
<dbReference type="AlphaFoldDB" id="A0AAV3Q9R9"/>
<accession>A0AAV3Q9R9</accession>
<evidence type="ECO:0000313" key="3">
    <source>
        <dbReference type="Proteomes" id="UP001454036"/>
    </source>
</evidence>
<evidence type="ECO:0000256" key="1">
    <source>
        <dbReference type="SAM" id="MobiDB-lite"/>
    </source>
</evidence>
<organism evidence="2 3">
    <name type="scientific">Lithospermum erythrorhizon</name>
    <name type="common">Purple gromwell</name>
    <name type="synonym">Lithospermum officinale var. erythrorhizon</name>
    <dbReference type="NCBI Taxonomy" id="34254"/>
    <lineage>
        <taxon>Eukaryota</taxon>
        <taxon>Viridiplantae</taxon>
        <taxon>Streptophyta</taxon>
        <taxon>Embryophyta</taxon>
        <taxon>Tracheophyta</taxon>
        <taxon>Spermatophyta</taxon>
        <taxon>Magnoliopsida</taxon>
        <taxon>eudicotyledons</taxon>
        <taxon>Gunneridae</taxon>
        <taxon>Pentapetalae</taxon>
        <taxon>asterids</taxon>
        <taxon>lamiids</taxon>
        <taxon>Boraginales</taxon>
        <taxon>Boraginaceae</taxon>
        <taxon>Boraginoideae</taxon>
        <taxon>Lithospermeae</taxon>
        <taxon>Lithospermum</taxon>
    </lineage>
</organism>
<name>A0AAV3Q9R9_LITER</name>
<evidence type="ECO:0000313" key="2">
    <source>
        <dbReference type="EMBL" id="GAA0159887.1"/>
    </source>
</evidence>
<reference evidence="2 3" key="1">
    <citation type="submission" date="2024-01" db="EMBL/GenBank/DDBJ databases">
        <title>The complete chloroplast genome sequence of Lithospermum erythrorhizon: insights into the phylogenetic relationship among Boraginaceae species and the maternal lineages of purple gromwells.</title>
        <authorList>
            <person name="Okada T."/>
            <person name="Watanabe K."/>
        </authorList>
    </citation>
    <scope>NUCLEOTIDE SEQUENCE [LARGE SCALE GENOMIC DNA]</scope>
</reference>
<gene>
    <name evidence="2" type="ORF">LIER_16567</name>
</gene>
<feature type="region of interest" description="Disordered" evidence="1">
    <location>
        <begin position="1"/>
        <end position="47"/>
    </location>
</feature>
<proteinExistence type="predicted"/>
<keyword evidence="3" id="KW-1185">Reference proteome</keyword>
<dbReference type="Proteomes" id="UP001454036">
    <property type="component" value="Unassembled WGS sequence"/>
</dbReference>
<protein>
    <submittedName>
        <fullName evidence="2">Uncharacterized protein</fullName>
    </submittedName>
</protein>
<feature type="compositionally biased region" description="Basic and acidic residues" evidence="1">
    <location>
        <begin position="17"/>
        <end position="38"/>
    </location>
</feature>
<dbReference type="EMBL" id="BAABME010003718">
    <property type="protein sequence ID" value="GAA0159887.1"/>
    <property type="molecule type" value="Genomic_DNA"/>
</dbReference>